<evidence type="ECO:0000259" key="1">
    <source>
        <dbReference type="Pfam" id="PF13847"/>
    </source>
</evidence>
<proteinExistence type="predicted"/>
<evidence type="ECO:0000313" key="3">
    <source>
        <dbReference type="Proteomes" id="UP001054846"/>
    </source>
</evidence>
<dbReference type="Pfam" id="PF13847">
    <property type="entry name" value="Methyltransf_31"/>
    <property type="match status" value="1"/>
</dbReference>
<keyword evidence="2" id="KW-0808">Transferase</keyword>
<protein>
    <submittedName>
        <fullName evidence="2">Methyltransferase domain-containing protein</fullName>
    </submittedName>
</protein>
<dbReference type="PANTHER" id="PTHR43464:SF91">
    <property type="entry name" value="SLL0487 PROTEIN"/>
    <property type="match status" value="1"/>
</dbReference>
<dbReference type="RefSeq" id="WP_230843085.1">
    <property type="nucleotide sequence ID" value="NZ_CP063845.1"/>
</dbReference>
<dbReference type="GO" id="GO:0008168">
    <property type="term" value="F:methyltransferase activity"/>
    <property type="evidence" value="ECO:0007669"/>
    <property type="project" value="UniProtKB-KW"/>
</dbReference>
<dbReference type="GO" id="GO:0032259">
    <property type="term" value="P:methylation"/>
    <property type="evidence" value="ECO:0007669"/>
    <property type="project" value="UniProtKB-KW"/>
</dbReference>
<gene>
    <name evidence="2" type="ORF">ISF26_06425</name>
</gene>
<reference evidence="2 3" key="1">
    <citation type="journal article" date="2021" name="Genome Biol. Evol.">
        <title>Complete Genome Sequencing of a Novel Gloeobacter Species from a Waterfall Cave in Mexico.</title>
        <authorList>
            <person name="Saw J.H."/>
            <person name="Cardona T."/>
            <person name="Montejano G."/>
        </authorList>
    </citation>
    <scope>NUCLEOTIDE SEQUENCE [LARGE SCALE GENOMIC DNA]</scope>
    <source>
        <strain evidence="2">MG652769</strain>
    </source>
</reference>
<organism evidence="2 3">
    <name type="scientific">Gloeobacter morelensis MG652769</name>
    <dbReference type="NCBI Taxonomy" id="2781736"/>
    <lineage>
        <taxon>Bacteria</taxon>
        <taxon>Bacillati</taxon>
        <taxon>Cyanobacteriota</taxon>
        <taxon>Cyanophyceae</taxon>
        <taxon>Gloeobacterales</taxon>
        <taxon>Gloeobacteraceae</taxon>
        <taxon>Gloeobacter</taxon>
        <taxon>Gloeobacter morelensis</taxon>
    </lineage>
</organism>
<dbReference type="Gene3D" id="3.40.50.150">
    <property type="entry name" value="Vaccinia Virus protein VP39"/>
    <property type="match status" value="1"/>
</dbReference>
<dbReference type="SUPFAM" id="SSF53335">
    <property type="entry name" value="S-adenosyl-L-methionine-dependent methyltransferases"/>
    <property type="match status" value="1"/>
</dbReference>
<dbReference type="InterPro" id="IPR025714">
    <property type="entry name" value="Methyltranfer_dom"/>
</dbReference>
<keyword evidence="3" id="KW-1185">Reference proteome</keyword>
<dbReference type="Proteomes" id="UP001054846">
    <property type="component" value="Chromosome"/>
</dbReference>
<dbReference type="EMBL" id="CP063845">
    <property type="protein sequence ID" value="UFP95858.1"/>
    <property type="molecule type" value="Genomic_DNA"/>
</dbReference>
<keyword evidence="2" id="KW-0489">Methyltransferase</keyword>
<sequence length="200" mass="21929">MGHDAEHLERVRAQYDTAPYPRIPLHHSHSEDTAMLYLHNLITPYYLRNQRVIASAGKRILDAGCGSGFTSLALAQANPGARIVGIDLSERSLAVARERLAFHGFKSAEFHALPIERGGAGRGFRLDQLRRGALFAAGSGVGLAALAGYSPPTASCAPICTAPTPARRFFAPRNFFRPWGLQVTGTKRRKLPWRARRWSG</sequence>
<dbReference type="PANTHER" id="PTHR43464">
    <property type="entry name" value="METHYLTRANSFERASE"/>
    <property type="match status" value="1"/>
</dbReference>
<dbReference type="CDD" id="cd02440">
    <property type="entry name" value="AdoMet_MTases"/>
    <property type="match status" value="1"/>
</dbReference>
<name>A0ABY3PQ70_9CYAN</name>
<dbReference type="InterPro" id="IPR029063">
    <property type="entry name" value="SAM-dependent_MTases_sf"/>
</dbReference>
<accession>A0ABY3PQ70</accession>
<feature type="domain" description="Methyltransferase" evidence="1">
    <location>
        <begin position="55"/>
        <end position="116"/>
    </location>
</feature>
<evidence type="ECO:0000313" key="2">
    <source>
        <dbReference type="EMBL" id="UFP95858.1"/>
    </source>
</evidence>